<evidence type="ECO:0000259" key="5">
    <source>
        <dbReference type="PROSITE" id="PS50850"/>
    </source>
</evidence>
<feature type="compositionally biased region" description="Basic and acidic residues" evidence="3">
    <location>
        <begin position="1"/>
        <end position="19"/>
    </location>
</feature>
<feature type="transmembrane region" description="Helical" evidence="4">
    <location>
        <begin position="270"/>
        <end position="292"/>
    </location>
</feature>
<keyword evidence="4" id="KW-1133">Transmembrane helix</keyword>
<dbReference type="Gene3D" id="1.20.1250.20">
    <property type="entry name" value="MFS general substrate transporter like domains"/>
    <property type="match status" value="2"/>
</dbReference>
<feature type="transmembrane region" description="Helical" evidence="4">
    <location>
        <begin position="396"/>
        <end position="419"/>
    </location>
</feature>
<dbReference type="CDD" id="cd17352">
    <property type="entry name" value="MFS_MCT_SLC16"/>
    <property type="match status" value="1"/>
</dbReference>
<protein>
    <recommendedName>
        <fullName evidence="5">Major facilitator superfamily (MFS) profile domain-containing protein</fullName>
    </recommendedName>
</protein>
<dbReference type="SUPFAM" id="SSF103473">
    <property type="entry name" value="MFS general substrate transporter"/>
    <property type="match status" value="1"/>
</dbReference>
<feature type="transmembrane region" description="Helical" evidence="4">
    <location>
        <begin position="226"/>
        <end position="246"/>
    </location>
</feature>
<feature type="transmembrane region" description="Helical" evidence="4">
    <location>
        <begin position="304"/>
        <end position="322"/>
    </location>
</feature>
<feature type="transmembrane region" description="Helical" evidence="4">
    <location>
        <begin position="108"/>
        <end position="126"/>
    </location>
</feature>
<name>A0A427XE27_9TREE</name>
<dbReference type="InterPro" id="IPR050327">
    <property type="entry name" value="Proton-linked_MCT"/>
</dbReference>
<dbReference type="AlphaFoldDB" id="A0A427XE27"/>
<evidence type="ECO:0000256" key="2">
    <source>
        <dbReference type="ARBA" id="ARBA00006727"/>
    </source>
</evidence>
<dbReference type="InterPro" id="IPR011701">
    <property type="entry name" value="MFS"/>
</dbReference>
<comment type="caution">
    <text evidence="6">The sequence shown here is derived from an EMBL/GenBank/DDBJ whole genome shotgun (WGS) entry which is preliminary data.</text>
</comment>
<dbReference type="RefSeq" id="XP_028472111.1">
    <property type="nucleotide sequence ID" value="XM_028619538.1"/>
</dbReference>
<dbReference type="GO" id="GO:0022857">
    <property type="term" value="F:transmembrane transporter activity"/>
    <property type="evidence" value="ECO:0007669"/>
    <property type="project" value="InterPro"/>
</dbReference>
<reference evidence="6 7" key="1">
    <citation type="submission" date="2018-11" db="EMBL/GenBank/DDBJ databases">
        <title>Genome sequence of Apiotrichum porosum DSM 27194.</title>
        <authorList>
            <person name="Aliyu H."/>
            <person name="Gorte O."/>
            <person name="Ochsenreither K."/>
        </authorList>
    </citation>
    <scope>NUCLEOTIDE SEQUENCE [LARGE SCALE GENOMIC DNA]</scope>
    <source>
        <strain evidence="6 7">DSM 27194</strain>
    </source>
</reference>
<dbReference type="OrthoDB" id="6499973at2759"/>
<dbReference type="EMBL" id="RSCE01000019">
    <property type="protein sequence ID" value="RSH76964.1"/>
    <property type="molecule type" value="Genomic_DNA"/>
</dbReference>
<feature type="transmembrane region" description="Helical" evidence="4">
    <location>
        <begin position="425"/>
        <end position="446"/>
    </location>
</feature>
<keyword evidence="4" id="KW-0472">Membrane</keyword>
<dbReference type="GeneID" id="39588446"/>
<keyword evidence="4" id="KW-0812">Transmembrane</keyword>
<feature type="region of interest" description="Disordered" evidence="3">
    <location>
        <begin position="1"/>
        <end position="60"/>
    </location>
</feature>
<dbReference type="PANTHER" id="PTHR11360">
    <property type="entry name" value="MONOCARBOXYLATE TRANSPORTER"/>
    <property type="match status" value="1"/>
</dbReference>
<evidence type="ECO:0000256" key="4">
    <source>
        <dbReference type="SAM" id="Phobius"/>
    </source>
</evidence>
<evidence type="ECO:0000256" key="3">
    <source>
        <dbReference type="SAM" id="MobiDB-lite"/>
    </source>
</evidence>
<dbReference type="Pfam" id="PF07690">
    <property type="entry name" value="MFS_1"/>
    <property type="match status" value="1"/>
</dbReference>
<feature type="domain" description="Major facilitator superfamily (MFS) profile" evidence="5">
    <location>
        <begin position="228"/>
        <end position="458"/>
    </location>
</feature>
<dbReference type="Proteomes" id="UP000279236">
    <property type="component" value="Unassembled WGS sequence"/>
</dbReference>
<feature type="transmembrane region" description="Helical" evidence="4">
    <location>
        <begin position="133"/>
        <end position="153"/>
    </location>
</feature>
<feature type="transmembrane region" description="Helical" evidence="4">
    <location>
        <begin position="334"/>
        <end position="353"/>
    </location>
</feature>
<dbReference type="PANTHER" id="PTHR11360:SF177">
    <property type="entry name" value="RIBOFLAVIN TRANSPORTER MCH5"/>
    <property type="match status" value="1"/>
</dbReference>
<feature type="compositionally biased region" description="Pro residues" evidence="3">
    <location>
        <begin position="47"/>
        <end position="60"/>
    </location>
</feature>
<sequence>MTDIEKTVALDKTEVDDRSSPSPPFTTTSTIAVDESAESAKSSEGPTEPPAAPASTLPPPPDGGAHAWMTVAGSFLAVFVQFGIANAFGVFQGYYETHFLAEYKPQDISWIGGVQQFLLFFGGLFSGRAMDAYGGHAVFIPGSILIVLSLMLTSLCTKYYQFMLAQGVLFGLGSALVFSPAVSIPSQWFLKRRALATSIAVAGSGLGGTLWPIVLNRLFAEIGFAWTLRTVGFIALALLAVANALIRTRLPRRKPSPLKNTFVPFKDPHYALLACGLMACTMAIFNPFFYITVNASRLGASTSLAFYCVSFLNAGSTVGRLFAGVADRWGRFNVLAGASGLVSIFLLAFWTTLHSVPALIAFAVLYGFLVGFIISLIPPAIAMISKPHEIGARVGLVYTCGSIFVLTGPPISGAFVTAYPGDRGWQYIGVFSGLVAAFGTILVTLARFKVNPKVFAIV</sequence>
<evidence type="ECO:0000313" key="7">
    <source>
        <dbReference type="Proteomes" id="UP000279236"/>
    </source>
</evidence>
<feature type="transmembrane region" description="Helical" evidence="4">
    <location>
        <begin position="359"/>
        <end position="384"/>
    </location>
</feature>
<dbReference type="InterPro" id="IPR020846">
    <property type="entry name" value="MFS_dom"/>
</dbReference>
<evidence type="ECO:0000256" key="1">
    <source>
        <dbReference type="ARBA" id="ARBA00004141"/>
    </source>
</evidence>
<feature type="transmembrane region" description="Helical" evidence="4">
    <location>
        <begin position="159"/>
        <end position="182"/>
    </location>
</feature>
<keyword evidence="7" id="KW-1185">Reference proteome</keyword>
<accession>A0A427XE27</accession>
<proteinExistence type="inferred from homology"/>
<comment type="subcellular location">
    <subcellularLocation>
        <location evidence="1">Membrane</location>
        <topology evidence="1">Multi-pass membrane protein</topology>
    </subcellularLocation>
</comment>
<dbReference type="InterPro" id="IPR036259">
    <property type="entry name" value="MFS_trans_sf"/>
</dbReference>
<feature type="transmembrane region" description="Helical" evidence="4">
    <location>
        <begin position="67"/>
        <end position="88"/>
    </location>
</feature>
<comment type="similarity">
    <text evidence="2">Belongs to the major facilitator superfamily. Monocarboxylate porter (TC 2.A.1.13) family.</text>
</comment>
<feature type="transmembrane region" description="Helical" evidence="4">
    <location>
        <begin position="194"/>
        <end position="214"/>
    </location>
</feature>
<evidence type="ECO:0000313" key="6">
    <source>
        <dbReference type="EMBL" id="RSH76964.1"/>
    </source>
</evidence>
<dbReference type="GO" id="GO:0016020">
    <property type="term" value="C:membrane"/>
    <property type="evidence" value="ECO:0007669"/>
    <property type="project" value="UniProtKB-SubCell"/>
</dbReference>
<gene>
    <name evidence="6" type="ORF">EHS24_003903</name>
</gene>
<organism evidence="6 7">
    <name type="scientific">Apiotrichum porosum</name>
    <dbReference type="NCBI Taxonomy" id="105984"/>
    <lineage>
        <taxon>Eukaryota</taxon>
        <taxon>Fungi</taxon>
        <taxon>Dikarya</taxon>
        <taxon>Basidiomycota</taxon>
        <taxon>Agaricomycotina</taxon>
        <taxon>Tremellomycetes</taxon>
        <taxon>Trichosporonales</taxon>
        <taxon>Trichosporonaceae</taxon>
        <taxon>Apiotrichum</taxon>
    </lineage>
</organism>
<dbReference type="PROSITE" id="PS50850">
    <property type="entry name" value="MFS"/>
    <property type="match status" value="1"/>
</dbReference>